<reference evidence="1 2" key="1">
    <citation type="submission" date="2018-02" db="EMBL/GenBank/DDBJ databases">
        <title>Draft genome of wild Prunus yedoensis var. nudiflora.</title>
        <authorList>
            <person name="Baek S."/>
            <person name="Kim J.-H."/>
            <person name="Choi K."/>
            <person name="Kim G.-B."/>
            <person name="Cho A."/>
            <person name="Jang H."/>
            <person name="Shin C.-H."/>
            <person name="Yu H.-J."/>
            <person name="Mun J.-H."/>
        </authorList>
    </citation>
    <scope>NUCLEOTIDE SEQUENCE [LARGE SCALE GENOMIC DNA]</scope>
    <source>
        <strain evidence="2">cv. Jeju island</strain>
        <tissue evidence="1">Leaf</tissue>
    </source>
</reference>
<protein>
    <submittedName>
        <fullName evidence="1">Uncharacterized protein</fullName>
    </submittedName>
</protein>
<name>A0A314ZUR1_PRUYE</name>
<dbReference type="Proteomes" id="UP000250321">
    <property type="component" value="Unassembled WGS sequence"/>
</dbReference>
<comment type="caution">
    <text evidence="1">The sequence shown here is derived from an EMBL/GenBank/DDBJ whole genome shotgun (WGS) entry which is preliminary data.</text>
</comment>
<gene>
    <name evidence="1" type="ORF">Pyn_24345</name>
</gene>
<dbReference type="AlphaFoldDB" id="A0A314ZUR1"/>
<accession>A0A314ZUR1</accession>
<dbReference type="EMBL" id="PJQY01001059">
    <property type="protein sequence ID" value="PQQ05666.1"/>
    <property type="molecule type" value="Genomic_DNA"/>
</dbReference>
<keyword evidence="2" id="KW-1185">Reference proteome</keyword>
<organism evidence="1 2">
    <name type="scientific">Prunus yedoensis var. nudiflora</name>
    <dbReference type="NCBI Taxonomy" id="2094558"/>
    <lineage>
        <taxon>Eukaryota</taxon>
        <taxon>Viridiplantae</taxon>
        <taxon>Streptophyta</taxon>
        <taxon>Embryophyta</taxon>
        <taxon>Tracheophyta</taxon>
        <taxon>Spermatophyta</taxon>
        <taxon>Magnoliopsida</taxon>
        <taxon>eudicotyledons</taxon>
        <taxon>Gunneridae</taxon>
        <taxon>Pentapetalae</taxon>
        <taxon>rosids</taxon>
        <taxon>fabids</taxon>
        <taxon>Rosales</taxon>
        <taxon>Rosaceae</taxon>
        <taxon>Amygdaloideae</taxon>
        <taxon>Amygdaleae</taxon>
        <taxon>Prunus</taxon>
    </lineage>
</organism>
<evidence type="ECO:0000313" key="2">
    <source>
        <dbReference type="Proteomes" id="UP000250321"/>
    </source>
</evidence>
<sequence>MGVLSNFQQLDENSVKLWNDLLEEKTGRYEGMGLEIEEVLGMRDNACSLDVCFGCVGDDPFYSR</sequence>
<proteinExistence type="predicted"/>
<evidence type="ECO:0000313" key="1">
    <source>
        <dbReference type="EMBL" id="PQQ05666.1"/>
    </source>
</evidence>